<dbReference type="InterPro" id="IPR008979">
    <property type="entry name" value="Galactose-bd-like_sf"/>
</dbReference>
<feature type="domain" description="DUF4959" evidence="1">
    <location>
        <begin position="26"/>
        <end position="115"/>
    </location>
</feature>
<reference evidence="4 5" key="1">
    <citation type="submission" date="2018-08" db="EMBL/GenBank/DDBJ databases">
        <title>A genome reference for cultivated species of the human gut microbiota.</title>
        <authorList>
            <person name="Zou Y."/>
            <person name="Xue W."/>
            <person name="Luo G."/>
        </authorList>
    </citation>
    <scope>NUCLEOTIDE SEQUENCE [LARGE SCALE GENOMIC DNA]</scope>
    <source>
        <strain evidence="2 4">AF14-49</strain>
        <strain evidence="3 5">AF34-33</strain>
    </source>
</reference>
<accession>A0A412WVH6</accession>
<dbReference type="Proteomes" id="UP000283589">
    <property type="component" value="Unassembled WGS sequence"/>
</dbReference>
<dbReference type="SUPFAM" id="SSF49785">
    <property type="entry name" value="Galactose-binding domain-like"/>
    <property type="match status" value="1"/>
</dbReference>
<proteinExistence type="predicted"/>
<protein>
    <submittedName>
        <fullName evidence="2">DUF4959 domain-containing protein</fullName>
    </submittedName>
</protein>
<dbReference type="EMBL" id="QRPV01000027">
    <property type="protein sequence ID" value="RHM40805.1"/>
    <property type="molecule type" value="Genomic_DNA"/>
</dbReference>
<dbReference type="RefSeq" id="WP_118261377.1">
    <property type="nucleotide sequence ID" value="NZ_CABJDM010000027.1"/>
</dbReference>
<name>A0A412WVH6_9BACT</name>
<gene>
    <name evidence="2" type="ORF">DWW18_17860</name>
    <name evidence="3" type="ORF">DWZ68_15375</name>
</gene>
<organism evidence="2 4">
    <name type="scientific">Butyricimonas virosa</name>
    <dbReference type="NCBI Taxonomy" id="544645"/>
    <lineage>
        <taxon>Bacteria</taxon>
        <taxon>Pseudomonadati</taxon>
        <taxon>Bacteroidota</taxon>
        <taxon>Bacteroidia</taxon>
        <taxon>Bacteroidales</taxon>
        <taxon>Odoribacteraceae</taxon>
        <taxon>Butyricimonas</taxon>
    </lineage>
</organism>
<sequence length="435" mass="48595">MRKRIGLLGCALLLLAACNDDKDMFDVPVPAETISFQPVSGGAVMRYALPDDTGICAVKVCYRNERDEEVTILGTPYADSVVLTGFDAPRRDVPVRISVTDNNNVESEPIERTFNTLASCPYAFIDSVKVEESWNGLNIVSSYTGKITGIVDVYRVGINPFSKKLDTLYIRNFTIAAGTVKNFVSIATEDEESTIVLKTGDGKGNHVRTLVVPGVKKHSTQQYPRQKLSVTDPGEMSYEYKGVADDSPYRASYFGIEYLTDGDLKGKIRKERGKNAHYYTYVTKVNGNGSYVQVELEEPQVIASVRLYGVLRDLDAIMSAGDLFAGNYIDRLPCKVRVDASDDGERWETIASFEQQKDGNGDCWGRTTSLGWDVTVETYDKTDPYYAEIVAAISDLKYKYLRVYSLDHFTTWTFSGDNTGDRISYHELEVYVQKD</sequence>
<comment type="caution">
    <text evidence="2">The sequence shown here is derived from an EMBL/GenBank/DDBJ whole genome shotgun (WGS) entry which is preliminary data.</text>
</comment>
<dbReference type="Proteomes" id="UP000286038">
    <property type="component" value="Unassembled WGS sequence"/>
</dbReference>
<evidence type="ECO:0000313" key="3">
    <source>
        <dbReference type="EMBL" id="RHM40805.1"/>
    </source>
</evidence>
<dbReference type="Gene3D" id="2.60.120.260">
    <property type="entry name" value="Galactose-binding domain-like"/>
    <property type="match status" value="1"/>
</dbReference>
<dbReference type="PROSITE" id="PS51257">
    <property type="entry name" value="PROKAR_LIPOPROTEIN"/>
    <property type="match status" value="1"/>
</dbReference>
<dbReference type="InterPro" id="IPR032527">
    <property type="entry name" value="DUF4959"/>
</dbReference>
<dbReference type="AlphaFoldDB" id="A0A412WVH6"/>
<evidence type="ECO:0000313" key="5">
    <source>
        <dbReference type="Proteomes" id="UP000286038"/>
    </source>
</evidence>
<dbReference type="Pfam" id="PF16323">
    <property type="entry name" value="DUF4959"/>
    <property type="match status" value="1"/>
</dbReference>
<evidence type="ECO:0000313" key="2">
    <source>
        <dbReference type="EMBL" id="RGV31302.1"/>
    </source>
</evidence>
<evidence type="ECO:0000313" key="4">
    <source>
        <dbReference type="Proteomes" id="UP000283589"/>
    </source>
</evidence>
<evidence type="ECO:0000259" key="1">
    <source>
        <dbReference type="Pfam" id="PF16323"/>
    </source>
</evidence>
<dbReference type="EMBL" id="QRZA01000035">
    <property type="protein sequence ID" value="RGV31302.1"/>
    <property type="molecule type" value="Genomic_DNA"/>
</dbReference>